<sequence length="179" mass="20716">MLKIYTKTGDKGSTSLYDGTRVPKDSIRVESYGTIDELNSSLGLSRNYCQDSEIKEILFKIQRSLFNVAGELATQDSEAFPERVSETDTQWLEWIIDHYLDQMNRDEVFQFIIPGSNLFSASMHVSRTVCRRAERRILTLAEEAPIRSELIKYVNRLSDAIYTMARFSETELHKVDFKK</sequence>
<gene>
    <name evidence="16" type="ORF">JOC49_000565</name>
</gene>
<dbReference type="EMBL" id="JAFBDT010000003">
    <property type="protein sequence ID" value="MBM7561048.1"/>
    <property type="molecule type" value="Genomic_DNA"/>
</dbReference>
<evidence type="ECO:0000256" key="7">
    <source>
        <dbReference type="ARBA" id="ARBA00022741"/>
    </source>
</evidence>
<comment type="pathway">
    <text evidence="1 14">Cofactor biosynthesis; adenosylcobalamin biosynthesis; adenosylcobalamin from cob(II)yrinate a,c-diamide: step 2/7.</text>
</comment>
<comment type="catalytic activity">
    <reaction evidence="13 14">
        <text>2 cob(II)alamin + reduced [electron-transfer flavoprotein] + 2 ATP = 2 adenosylcob(III)alamin + 2 triphosphate + oxidized [electron-transfer flavoprotein] + 3 H(+)</text>
        <dbReference type="Rhea" id="RHEA:28671"/>
        <dbReference type="Rhea" id="RHEA-COMP:10685"/>
        <dbReference type="Rhea" id="RHEA-COMP:10686"/>
        <dbReference type="ChEBI" id="CHEBI:15378"/>
        <dbReference type="ChEBI" id="CHEBI:16304"/>
        <dbReference type="ChEBI" id="CHEBI:18036"/>
        <dbReference type="ChEBI" id="CHEBI:18408"/>
        <dbReference type="ChEBI" id="CHEBI:30616"/>
        <dbReference type="ChEBI" id="CHEBI:57692"/>
        <dbReference type="ChEBI" id="CHEBI:58307"/>
        <dbReference type="EC" id="2.5.1.17"/>
    </reaction>
</comment>
<evidence type="ECO:0000256" key="14">
    <source>
        <dbReference type="RuleBase" id="RU366026"/>
    </source>
</evidence>
<evidence type="ECO:0000256" key="4">
    <source>
        <dbReference type="ARBA" id="ARBA00020963"/>
    </source>
</evidence>
<dbReference type="PANTHER" id="PTHR12213:SF0">
    <property type="entry name" value="CORRINOID ADENOSYLTRANSFERASE MMAB"/>
    <property type="match status" value="1"/>
</dbReference>
<dbReference type="NCBIfam" id="TIGR00636">
    <property type="entry name" value="PduO_Nterm"/>
    <property type="match status" value="1"/>
</dbReference>
<keyword evidence="5 14" id="KW-0169">Cobalamin biosynthesis</keyword>
<keyword evidence="7 14" id="KW-0547">Nucleotide-binding</keyword>
<proteinExistence type="inferred from homology"/>
<protein>
    <recommendedName>
        <fullName evidence="4 14">Corrinoid adenosyltransferase</fullName>
        <ecNumber evidence="3 14">2.5.1.17</ecNumber>
    </recommendedName>
    <alternativeName>
        <fullName evidence="9 14">Cob(II)alamin adenosyltransferase</fullName>
    </alternativeName>
    <alternativeName>
        <fullName evidence="11 14">Cob(II)yrinic acid a,c-diamide adenosyltransferase</fullName>
    </alternativeName>
    <alternativeName>
        <fullName evidence="10 14">Cobinamide/cobalamin adenosyltransferase</fullName>
    </alternativeName>
</protein>
<evidence type="ECO:0000256" key="9">
    <source>
        <dbReference type="ARBA" id="ARBA00031529"/>
    </source>
</evidence>
<evidence type="ECO:0000256" key="11">
    <source>
        <dbReference type="ARBA" id="ARBA00033354"/>
    </source>
</evidence>
<reference evidence="16 17" key="1">
    <citation type="submission" date="2021-01" db="EMBL/GenBank/DDBJ databases">
        <title>Genomic Encyclopedia of Type Strains, Phase IV (KMG-IV): sequencing the most valuable type-strain genomes for metagenomic binning, comparative biology and taxonomic classification.</title>
        <authorList>
            <person name="Goeker M."/>
        </authorList>
    </citation>
    <scope>NUCLEOTIDE SEQUENCE [LARGE SCALE GENOMIC DNA]</scope>
    <source>
        <strain evidence="16 17">DSM 24436</strain>
    </source>
</reference>
<comment type="caution">
    <text evidence="16">The sequence shown here is derived from an EMBL/GenBank/DDBJ whole genome shotgun (WGS) entry which is preliminary data.</text>
</comment>
<dbReference type="PANTHER" id="PTHR12213">
    <property type="entry name" value="CORRINOID ADENOSYLTRANSFERASE"/>
    <property type="match status" value="1"/>
</dbReference>
<dbReference type="RefSeq" id="WP_243423561.1">
    <property type="nucleotide sequence ID" value="NZ_JAFBDT010000003.1"/>
</dbReference>
<dbReference type="Proteomes" id="UP000767854">
    <property type="component" value="Unassembled WGS sequence"/>
</dbReference>
<evidence type="ECO:0000256" key="10">
    <source>
        <dbReference type="ARBA" id="ARBA00033334"/>
    </source>
</evidence>
<evidence type="ECO:0000256" key="12">
    <source>
        <dbReference type="ARBA" id="ARBA00048555"/>
    </source>
</evidence>
<evidence type="ECO:0000313" key="16">
    <source>
        <dbReference type="EMBL" id="MBM7561048.1"/>
    </source>
</evidence>
<evidence type="ECO:0000256" key="6">
    <source>
        <dbReference type="ARBA" id="ARBA00022679"/>
    </source>
</evidence>
<evidence type="ECO:0000256" key="3">
    <source>
        <dbReference type="ARBA" id="ARBA00012454"/>
    </source>
</evidence>
<comment type="similarity">
    <text evidence="2 14">Belongs to the Cob(I)alamin adenosyltransferase family.</text>
</comment>
<feature type="domain" description="Cobalamin adenosyltransferase-like" evidence="15">
    <location>
        <begin position="4"/>
        <end position="167"/>
    </location>
</feature>
<keyword evidence="6 14" id="KW-0808">Transferase</keyword>
<organism evidence="16 17">
    <name type="scientific">Fusibacter tunisiensis</name>
    <dbReference type="NCBI Taxonomy" id="1008308"/>
    <lineage>
        <taxon>Bacteria</taxon>
        <taxon>Bacillati</taxon>
        <taxon>Bacillota</taxon>
        <taxon>Clostridia</taxon>
        <taxon>Eubacteriales</taxon>
        <taxon>Eubacteriales Family XII. Incertae Sedis</taxon>
        <taxon>Fusibacter</taxon>
    </lineage>
</organism>
<evidence type="ECO:0000259" key="15">
    <source>
        <dbReference type="Pfam" id="PF01923"/>
    </source>
</evidence>
<keyword evidence="8 14" id="KW-0067">ATP-binding</keyword>
<comment type="catalytic activity">
    <reaction evidence="12 14">
        <text>2 cob(II)yrinate a,c diamide + reduced [electron-transfer flavoprotein] + 2 ATP = 2 adenosylcob(III)yrinate a,c-diamide + 2 triphosphate + oxidized [electron-transfer flavoprotein] + 3 H(+)</text>
        <dbReference type="Rhea" id="RHEA:11528"/>
        <dbReference type="Rhea" id="RHEA-COMP:10685"/>
        <dbReference type="Rhea" id="RHEA-COMP:10686"/>
        <dbReference type="ChEBI" id="CHEBI:15378"/>
        <dbReference type="ChEBI" id="CHEBI:18036"/>
        <dbReference type="ChEBI" id="CHEBI:30616"/>
        <dbReference type="ChEBI" id="CHEBI:57692"/>
        <dbReference type="ChEBI" id="CHEBI:58307"/>
        <dbReference type="ChEBI" id="CHEBI:58503"/>
        <dbReference type="ChEBI" id="CHEBI:58537"/>
        <dbReference type="EC" id="2.5.1.17"/>
    </reaction>
</comment>
<dbReference type="GO" id="GO:0008817">
    <property type="term" value="F:corrinoid adenosyltransferase activity"/>
    <property type="evidence" value="ECO:0007669"/>
    <property type="project" value="UniProtKB-EC"/>
</dbReference>
<dbReference type="Gene3D" id="1.20.1200.10">
    <property type="entry name" value="Cobalamin adenosyltransferase-like"/>
    <property type="match status" value="1"/>
</dbReference>
<dbReference type="InterPro" id="IPR016030">
    <property type="entry name" value="CblAdoTrfase-like"/>
</dbReference>
<evidence type="ECO:0000256" key="5">
    <source>
        <dbReference type="ARBA" id="ARBA00022573"/>
    </source>
</evidence>
<dbReference type="SUPFAM" id="SSF89028">
    <property type="entry name" value="Cobalamin adenosyltransferase-like"/>
    <property type="match status" value="1"/>
</dbReference>
<evidence type="ECO:0000313" key="17">
    <source>
        <dbReference type="Proteomes" id="UP000767854"/>
    </source>
</evidence>
<dbReference type="InterPro" id="IPR036451">
    <property type="entry name" value="CblAdoTrfase-like_sf"/>
</dbReference>
<keyword evidence="17" id="KW-1185">Reference proteome</keyword>
<evidence type="ECO:0000256" key="8">
    <source>
        <dbReference type="ARBA" id="ARBA00022840"/>
    </source>
</evidence>
<name>A0ABS2MNT0_9FIRM</name>
<accession>A0ABS2MNT0</accession>
<evidence type="ECO:0000256" key="13">
    <source>
        <dbReference type="ARBA" id="ARBA00048692"/>
    </source>
</evidence>
<evidence type="ECO:0000256" key="2">
    <source>
        <dbReference type="ARBA" id="ARBA00007487"/>
    </source>
</evidence>
<dbReference type="EC" id="2.5.1.17" evidence="3 14"/>
<evidence type="ECO:0000256" key="1">
    <source>
        <dbReference type="ARBA" id="ARBA00005121"/>
    </source>
</evidence>
<dbReference type="Pfam" id="PF01923">
    <property type="entry name" value="Cob_adeno_trans"/>
    <property type="match status" value="1"/>
</dbReference>
<dbReference type="InterPro" id="IPR029499">
    <property type="entry name" value="PduO-typ"/>
</dbReference>